<name>A0ABN9T2D6_9DINO</name>
<keyword evidence="3" id="KW-1185">Reference proteome</keyword>
<organism evidence="2 3">
    <name type="scientific">Prorocentrum cordatum</name>
    <dbReference type="NCBI Taxonomy" id="2364126"/>
    <lineage>
        <taxon>Eukaryota</taxon>
        <taxon>Sar</taxon>
        <taxon>Alveolata</taxon>
        <taxon>Dinophyceae</taxon>
        <taxon>Prorocentrales</taxon>
        <taxon>Prorocentraceae</taxon>
        <taxon>Prorocentrum</taxon>
    </lineage>
</organism>
<evidence type="ECO:0000256" key="1">
    <source>
        <dbReference type="SAM" id="Phobius"/>
    </source>
</evidence>
<protein>
    <recommendedName>
        <fullName evidence="4">H(+)-exporting diphosphatase</fullName>
    </recommendedName>
</protein>
<keyword evidence="1" id="KW-0812">Transmembrane</keyword>
<dbReference type="Proteomes" id="UP001189429">
    <property type="component" value="Unassembled WGS sequence"/>
</dbReference>
<keyword evidence="1" id="KW-1133">Transmembrane helix</keyword>
<reference evidence="2" key="1">
    <citation type="submission" date="2023-10" db="EMBL/GenBank/DDBJ databases">
        <authorList>
            <person name="Chen Y."/>
            <person name="Shah S."/>
            <person name="Dougan E. K."/>
            <person name="Thang M."/>
            <person name="Chan C."/>
        </authorList>
    </citation>
    <scope>NUCLEOTIDE SEQUENCE [LARGE SCALE GENOMIC DNA]</scope>
</reference>
<evidence type="ECO:0000313" key="2">
    <source>
        <dbReference type="EMBL" id="CAK0839111.1"/>
    </source>
</evidence>
<dbReference type="EMBL" id="CAUYUJ010014271">
    <property type="protein sequence ID" value="CAK0839111.1"/>
    <property type="molecule type" value="Genomic_DNA"/>
</dbReference>
<evidence type="ECO:0000313" key="3">
    <source>
        <dbReference type="Proteomes" id="UP001189429"/>
    </source>
</evidence>
<proteinExistence type="predicted"/>
<comment type="caution">
    <text evidence="2">The sequence shown here is derived from an EMBL/GenBank/DDBJ whole genome shotgun (WGS) entry which is preliminary data.</text>
</comment>
<accession>A0ABN9T2D6</accession>
<gene>
    <name evidence="2" type="ORF">PCOR1329_LOCUS34882</name>
</gene>
<feature type="transmembrane region" description="Helical" evidence="1">
    <location>
        <begin position="12"/>
        <end position="33"/>
    </location>
</feature>
<sequence>MRHMQRREQESFRHLGGVAVVGALAGGVTLGIVGAPIVGALAGAVGLGYGAAFKDAASGGALADVAAKGREARGAPAADGYRFGDLTRGFVACGKEARGAGAGDACALGDFTRGLSARLGGRARSAVAEPARGAAA</sequence>
<evidence type="ECO:0008006" key="4">
    <source>
        <dbReference type="Google" id="ProtNLM"/>
    </source>
</evidence>
<keyword evidence="1" id="KW-0472">Membrane</keyword>